<feature type="compositionally biased region" description="Basic and acidic residues" evidence="1">
    <location>
        <begin position="1"/>
        <end position="15"/>
    </location>
</feature>
<dbReference type="GeneID" id="4317443"/>
<evidence type="ECO:0000313" key="3">
    <source>
        <dbReference type="Proteomes" id="UP000007963"/>
    </source>
</evidence>
<dbReference type="VEuPathDB" id="FungiDB:ATEG_02810"/>
<feature type="compositionally biased region" description="Polar residues" evidence="1">
    <location>
        <begin position="112"/>
        <end position="123"/>
    </location>
</feature>
<dbReference type="OMA" id="KYNEGPD"/>
<evidence type="ECO:0008006" key="4">
    <source>
        <dbReference type="Google" id="ProtNLM"/>
    </source>
</evidence>
<dbReference type="Proteomes" id="UP000007963">
    <property type="component" value="Unassembled WGS sequence"/>
</dbReference>
<dbReference type="RefSeq" id="XP_001211988.1">
    <property type="nucleotide sequence ID" value="XM_001211988.1"/>
</dbReference>
<dbReference type="HOGENOM" id="CLU_139257_0_0_1"/>
<accession>Q0CU24</accession>
<evidence type="ECO:0000256" key="1">
    <source>
        <dbReference type="SAM" id="MobiDB-lite"/>
    </source>
</evidence>
<gene>
    <name evidence="2" type="ORF">ATEG_02810</name>
</gene>
<dbReference type="OrthoDB" id="4357148at2759"/>
<sequence>MSNRLEREAEDRYEAQNDSSPVSGRVPDNSYARETRSGLRNYVPVQGDDQPFEDPVQPPYSNTDQQLAEDEEEAIDKSNILRGDRLRHAQPQSSTKYSEGPDEDDLPKAVRTGQSGASNQRYY</sequence>
<dbReference type="EMBL" id="CH476597">
    <property type="protein sequence ID" value="EAU36084.1"/>
    <property type="molecule type" value="Genomic_DNA"/>
</dbReference>
<evidence type="ECO:0000313" key="2">
    <source>
        <dbReference type="EMBL" id="EAU36084.1"/>
    </source>
</evidence>
<reference evidence="3" key="1">
    <citation type="submission" date="2005-09" db="EMBL/GenBank/DDBJ databases">
        <title>Annotation of the Aspergillus terreus NIH2624 genome.</title>
        <authorList>
            <person name="Birren B.W."/>
            <person name="Lander E.S."/>
            <person name="Galagan J.E."/>
            <person name="Nusbaum C."/>
            <person name="Devon K."/>
            <person name="Henn M."/>
            <person name="Ma L.-J."/>
            <person name="Jaffe D.B."/>
            <person name="Butler J."/>
            <person name="Alvarez P."/>
            <person name="Gnerre S."/>
            <person name="Grabherr M."/>
            <person name="Kleber M."/>
            <person name="Mauceli E.W."/>
            <person name="Brockman W."/>
            <person name="Rounsley S."/>
            <person name="Young S.K."/>
            <person name="LaButti K."/>
            <person name="Pushparaj V."/>
            <person name="DeCaprio D."/>
            <person name="Crawford M."/>
            <person name="Koehrsen M."/>
            <person name="Engels R."/>
            <person name="Montgomery P."/>
            <person name="Pearson M."/>
            <person name="Howarth C."/>
            <person name="Larson L."/>
            <person name="Luoma S."/>
            <person name="White J."/>
            <person name="Alvarado L."/>
            <person name="Kodira C.D."/>
            <person name="Zeng Q."/>
            <person name="Oleary S."/>
            <person name="Yandava C."/>
            <person name="Denning D.W."/>
            <person name="Nierman W.C."/>
            <person name="Milne T."/>
            <person name="Madden K."/>
        </authorList>
    </citation>
    <scope>NUCLEOTIDE SEQUENCE [LARGE SCALE GENOMIC DNA]</scope>
    <source>
        <strain evidence="3">NIH 2624 / FGSC A1156</strain>
    </source>
</reference>
<feature type="region of interest" description="Disordered" evidence="1">
    <location>
        <begin position="1"/>
        <end position="123"/>
    </location>
</feature>
<name>Q0CU24_ASPTN</name>
<dbReference type="eggNOG" id="ENOG502S854">
    <property type="taxonomic scope" value="Eukaryota"/>
</dbReference>
<organism evidence="2 3">
    <name type="scientific">Aspergillus terreus (strain NIH 2624 / FGSC A1156)</name>
    <dbReference type="NCBI Taxonomy" id="341663"/>
    <lineage>
        <taxon>Eukaryota</taxon>
        <taxon>Fungi</taxon>
        <taxon>Dikarya</taxon>
        <taxon>Ascomycota</taxon>
        <taxon>Pezizomycotina</taxon>
        <taxon>Eurotiomycetes</taxon>
        <taxon>Eurotiomycetidae</taxon>
        <taxon>Eurotiales</taxon>
        <taxon>Aspergillaceae</taxon>
        <taxon>Aspergillus</taxon>
        <taxon>Aspergillus subgen. Circumdati</taxon>
    </lineage>
</organism>
<protein>
    <recommendedName>
        <fullName evidence="4">Histone chaperone domain-containing protein</fullName>
    </recommendedName>
</protein>
<dbReference type="AlphaFoldDB" id="Q0CU24"/>
<proteinExistence type="predicted"/>